<keyword evidence="5 11" id="KW-0106">Calcium</keyword>
<dbReference type="GO" id="GO:0005886">
    <property type="term" value="C:plasma membrane"/>
    <property type="evidence" value="ECO:0007669"/>
    <property type="project" value="TreeGrafter"/>
</dbReference>
<dbReference type="FunFam" id="1.10.220.10:FF:000002">
    <property type="entry name" value="Annexin"/>
    <property type="match status" value="1"/>
</dbReference>
<dbReference type="GO" id="GO:0005737">
    <property type="term" value="C:cytoplasm"/>
    <property type="evidence" value="ECO:0007669"/>
    <property type="project" value="TreeGrafter"/>
</dbReference>
<dbReference type="SMART" id="SM00335">
    <property type="entry name" value="ANX"/>
    <property type="match status" value="4"/>
</dbReference>
<comment type="function">
    <text evidence="9">Involved in reproduction of the worm. Involved in host-parasite interaction. Delivered into the host cell by means of parasite exosomes. Binds to acidic phospholipid membranes in a calcium-dependent manner in vitro. Causes aggregation of liposomes in the presence of calcium, but not in its absence. Likely to promote membrane fusion. May provide structural integrity within the tegument.</text>
</comment>
<evidence type="ECO:0000256" key="5">
    <source>
        <dbReference type="ARBA" id="ARBA00022837"/>
    </source>
</evidence>
<feature type="compositionally biased region" description="Basic and acidic residues" evidence="12">
    <location>
        <begin position="387"/>
        <end position="400"/>
    </location>
</feature>
<comment type="subcellular location">
    <subcellularLocation>
        <location evidence="1">Host cell</location>
    </subcellularLocation>
    <subcellularLocation>
        <location evidence="2">Secreted</location>
        <location evidence="2">Extracellular exosome</location>
    </subcellularLocation>
    <subcellularLocation>
        <location evidence="10">Tegument</location>
    </subcellularLocation>
</comment>
<proteinExistence type="inferred from homology"/>
<comment type="domain">
    <text evidence="11">A pair of annexin repeats may form one binding site for calcium and phospholipid.</text>
</comment>
<dbReference type="SUPFAM" id="SSF47874">
    <property type="entry name" value="Annexin"/>
    <property type="match status" value="1"/>
</dbReference>
<evidence type="ECO:0000256" key="6">
    <source>
        <dbReference type="ARBA" id="ARBA00023216"/>
    </source>
</evidence>
<dbReference type="Pfam" id="PF13287">
    <property type="entry name" value="Fn3_assoc"/>
    <property type="match status" value="1"/>
</dbReference>
<dbReference type="Gene3D" id="1.10.220.10">
    <property type="entry name" value="Annexin"/>
    <property type="match status" value="4"/>
</dbReference>
<dbReference type="EMBL" id="SUNJ01010313">
    <property type="protein sequence ID" value="TPP59728.1"/>
    <property type="molecule type" value="Genomic_DNA"/>
</dbReference>
<reference evidence="13 14" key="1">
    <citation type="submission" date="2019-04" db="EMBL/GenBank/DDBJ databases">
        <title>Annotation for the trematode Fasciola gigantica.</title>
        <authorList>
            <person name="Choi Y.-J."/>
        </authorList>
    </citation>
    <scope>NUCLEOTIDE SEQUENCE [LARGE SCALE GENOMIC DNA]</scope>
    <source>
        <strain evidence="13">Uganda_cow_1</strain>
    </source>
</reference>
<dbReference type="FunFam" id="1.10.220.10:FF:000001">
    <property type="entry name" value="Annexin"/>
    <property type="match status" value="1"/>
</dbReference>
<dbReference type="GO" id="GO:0001786">
    <property type="term" value="F:phosphatidylserine binding"/>
    <property type="evidence" value="ECO:0007669"/>
    <property type="project" value="TreeGrafter"/>
</dbReference>
<dbReference type="GO" id="GO:0005634">
    <property type="term" value="C:nucleus"/>
    <property type="evidence" value="ECO:0007669"/>
    <property type="project" value="TreeGrafter"/>
</dbReference>
<dbReference type="SMR" id="A0A504YP52"/>
<comment type="function">
    <text evidence="8">Calcium/phospholipid-binding protein which promotes membrane fusion and is involved in exocytosis.</text>
</comment>
<evidence type="ECO:0000256" key="9">
    <source>
        <dbReference type="ARBA" id="ARBA00059330"/>
    </source>
</evidence>
<evidence type="ECO:0000256" key="10">
    <source>
        <dbReference type="ARBA" id="ARBA00060393"/>
    </source>
</evidence>
<accession>A0A504YP52</accession>
<dbReference type="InterPro" id="IPR037104">
    <property type="entry name" value="Annexin_sf"/>
</dbReference>
<keyword evidence="7 11" id="KW-0111">Calcium/phospholipid-binding</keyword>
<sequence>MPLTGGISAPVITPLKQCEDGLSKASIDTGTYIELKSDTPNAKIFFTTDGSNPNPWRKKVNGRERTFTYKAPFALQPGRRIVKAMAVHSVTQVESHIVTKQFMVSDLHDEHADNELKYDGDSTDSEINYERDDMQRRAIIRQHDSQLMDESVDQFLRRNADQGFAATNHSGTQINLWGQVPGLNWDVRTPNSANICGSYFSPVTVVPPIYQPTIPNHIENSVTHQQLTMIATQLSQCIDQTRHMTVAEVRELLKQMTDKLSVNNKPEAVQTSRPLLAISQGGGDLPGQLDHICKHLMEYARCDPQLSAVVSNARMGKVLSADFDEDDSSFLLTVQIEKPETFRPHPKVQSAKTPSPKPIQSELQDRFREQDQKQPVSRPATGNSQKLHAEEEKKTERKETFPSLNESKAPVTEGKRSESDDNDPAWAAVEDIDQNTYPPNVGSAYPGAIGSGFGVNQGGSYNPAGYNNPYGNLNTYTPGFGQDSRSSGGQHSGYPQFSNPPDPSGWPQHGPASGNLGVVDTGYLPGAPSCSNMPAFRESGMSHIQTDLTSNIDRKSGYIEPGQPKGQLGYGGYGGCDQWDPMRGAGGGFNAIKPHEDIFAPTLKPFPNFNPSEDCERLRKAMKGLGTDEKAIIDIMGHRSFDQRTKIVLQFKTMYGKDLIKEFKSELSGHFYECVEALCYTPEDFDAIQLRKAVKGAGTDEDALIEILCSRTNEQIRKVKEAYTRLHGRDLEKDVVSDTSRYFKRIMVSLIQANRDESTTVDRAAARRDAEELYNAGEKKLGTDESKFIMILGSKSFAHLRAVFEEYGNVSKNDIEKALKSEMSGDLLKSMLSIVRCIKNKPKYFAYQLYKSMKGLGTRDRTLIRIIVSRCEIDLAKIKEVYAQDYGKTLESWVSSDTTGDYKRLLLALISG</sequence>
<organism evidence="13 14">
    <name type="scientific">Fasciola gigantica</name>
    <name type="common">Giant liver fluke</name>
    <dbReference type="NCBI Taxonomy" id="46835"/>
    <lineage>
        <taxon>Eukaryota</taxon>
        <taxon>Metazoa</taxon>
        <taxon>Spiralia</taxon>
        <taxon>Lophotrochozoa</taxon>
        <taxon>Platyhelminthes</taxon>
        <taxon>Trematoda</taxon>
        <taxon>Digenea</taxon>
        <taxon>Plagiorchiida</taxon>
        <taxon>Echinostomata</taxon>
        <taxon>Echinostomatoidea</taxon>
        <taxon>Fasciolidae</taxon>
        <taxon>Fasciola</taxon>
    </lineage>
</organism>
<evidence type="ECO:0000256" key="3">
    <source>
        <dbReference type="ARBA" id="ARBA00007831"/>
    </source>
</evidence>
<dbReference type="PANTHER" id="PTHR10502">
    <property type="entry name" value="ANNEXIN"/>
    <property type="match status" value="1"/>
</dbReference>
<dbReference type="STRING" id="46835.A0A504YP52"/>
<feature type="region of interest" description="Disordered" evidence="12">
    <location>
        <begin position="475"/>
        <end position="520"/>
    </location>
</feature>
<keyword evidence="4 11" id="KW-0677">Repeat</keyword>
<name>A0A504YP52_FASGI</name>
<dbReference type="OrthoDB" id="37886at2759"/>
<dbReference type="FunFam" id="1.10.220.10:FF:000003">
    <property type="entry name" value="Annexin"/>
    <property type="match status" value="1"/>
</dbReference>
<keyword evidence="14" id="KW-1185">Reference proteome</keyword>
<dbReference type="Proteomes" id="UP000316759">
    <property type="component" value="Unassembled WGS sequence"/>
</dbReference>
<dbReference type="PROSITE" id="PS51897">
    <property type="entry name" value="ANNEXIN_2"/>
    <property type="match status" value="4"/>
</dbReference>
<evidence type="ECO:0000256" key="4">
    <source>
        <dbReference type="ARBA" id="ARBA00022737"/>
    </source>
</evidence>
<evidence type="ECO:0000256" key="8">
    <source>
        <dbReference type="ARBA" id="ARBA00037210"/>
    </source>
</evidence>
<dbReference type="AlphaFoldDB" id="A0A504YP52"/>
<feature type="region of interest" description="Disordered" evidence="12">
    <location>
        <begin position="365"/>
        <end position="424"/>
    </location>
</feature>
<comment type="similarity">
    <text evidence="3 11">Belongs to the annexin family.</text>
</comment>
<evidence type="ECO:0000256" key="1">
    <source>
        <dbReference type="ARBA" id="ARBA00004340"/>
    </source>
</evidence>
<dbReference type="PANTHER" id="PTHR10502:SF239">
    <property type="entry name" value="ANNEXIN A7"/>
    <property type="match status" value="1"/>
</dbReference>
<dbReference type="Pfam" id="PF00191">
    <property type="entry name" value="Annexin"/>
    <property type="match status" value="4"/>
</dbReference>
<evidence type="ECO:0000313" key="14">
    <source>
        <dbReference type="Proteomes" id="UP000316759"/>
    </source>
</evidence>
<evidence type="ECO:0000256" key="7">
    <source>
        <dbReference type="ARBA" id="ARBA00023302"/>
    </source>
</evidence>
<evidence type="ECO:0000256" key="12">
    <source>
        <dbReference type="SAM" id="MobiDB-lite"/>
    </source>
</evidence>
<dbReference type="FunFam" id="1.10.220.10:FF:000004">
    <property type="entry name" value="Annexin"/>
    <property type="match status" value="1"/>
</dbReference>
<dbReference type="GO" id="GO:0043657">
    <property type="term" value="C:host cell"/>
    <property type="evidence" value="ECO:0007669"/>
    <property type="project" value="UniProtKB-SubCell"/>
</dbReference>
<keyword evidence="6 11" id="KW-0041">Annexin</keyword>
<dbReference type="InterPro" id="IPR018252">
    <property type="entry name" value="Annexin_repeat_CS"/>
</dbReference>
<protein>
    <recommendedName>
        <fullName evidence="11">Annexin</fullName>
    </recommendedName>
</protein>
<evidence type="ECO:0000256" key="11">
    <source>
        <dbReference type="RuleBase" id="RU003540"/>
    </source>
</evidence>
<dbReference type="GO" id="GO:0005576">
    <property type="term" value="C:extracellular region"/>
    <property type="evidence" value="ECO:0007669"/>
    <property type="project" value="UniProtKB-SubCell"/>
</dbReference>
<feature type="compositionally biased region" description="Polar residues" evidence="12">
    <location>
        <begin position="475"/>
        <end position="497"/>
    </location>
</feature>
<dbReference type="GO" id="GO:0005544">
    <property type="term" value="F:calcium-dependent phospholipid binding"/>
    <property type="evidence" value="ECO:0007669"/>
    <property type="project" value="UniProtKB-KW"/>
</dbReference>
<dbReference type="GO" id="GO:0005509">
    <property type="term" value="F:calcium ion binding"/>
    <property type="evidence" value="ECO:0007669"/>
    <property type="project" value="InterPro"/>
</dbReference>
<dbReference type="GO" id="GO:0012506">
    <property type="term" value="C:vesicle membrane"/>
    <property type="evidence" value="ECO:0007669"/>
    <property type="project" value="TreeGrafter"/>
</dbReference>
<gene>
    <name evidence="13" type="ORF">FGIG_04110</name>
</gene>
<dbReference type="PRINTS" id="PR00196">
    <property type="entry name" value="ANNEXIN"/>
</dbReference>
<comment type="caution">
    <text evidence="13">The sequence shown here is derived from an EMBL/GenBank/DDBJ whole genome shotgun (WGS) entry which is preliminary data.</text>
</comment>
<dbReference type="PROSITE" id="PS00223">
    <property type="entry name" value="ANNEXIN_1"/>
    <property type="match status" value="3"/>
</dbReference>
<dbReference type="InterPro" id="IPR001464">
    <property type="entry name" value="Annexin"/>
</dbReference>
<dbReference type="InterPro" id="IPR026876">
    <property type="entry name" value="Fn3_assoc_repeat"/>
</dbReference>
<evidence type="ECO:0000313" key="13">
    <source>
        <dbReference type="EMBL" id="TPP59728.1"/>
    </source>
</evidence>
<dbReference type="InterPro" id="IPR018502">
    <property type="entry name" value="Annexin_repeat"/>
</dbReference>
<evidence type="ECO:0000256" key="2">
    <source>
        <dbReference type="ARBA" id="ARBA00004550"/>
    </source>
</evidence>